<keyword evidence="2" id="KW-1133">Transmembrane helix</keyword>
<dbReference type="Proteomes" id="UP000821853">
    <property type="component" value="Chromosome 2"/>
</dbReference>
<dbReference type="AlphaFoldDB" id="A0A9J6FZ45"/>
<organism evidence="3 4">
    <name type="scientific">Haemaphysalis longicornis</name>
    <name type="common">Bush tick</name>
    <dbReference type="NCBI Taxonomy" id="44386"/>
    <lineage>
        <taxon>Eukaryota</taxon>
        <taxon>Metazoa</taxon>
        <taxon>Ecdysozoa</taxon>
        <taxon>Arthropoda</taxon>
        <taxon>Chelicerata</taxon>
        <taxon>Arachnida</taxon>
        <taxon>Acari</taxon>
        <taxon>Parasitiformes</taxon>
        <taxon>Ixodida</taxon>
        <taxon>Ixodoidea</taxon>
        <taxon>Ixodidae</taxon>
        <taxon>Haemaphysalinae</taxon>
        <taxon>Haemaphysalis</taxon>
    </lineage>
</organism>
<keyword evidence="4" id="KW-1185">Reference proteome</keyword>
<protein>
    <submittedName>
        <fullName evidence="3">Uncharacterized protein</fullName>
    </submittedName>
</protein>
<keyword evidence="2" id="KW-0472">Membrane</keyword>
<reference evidence="3 4" key="1">
    <citation type="journal article" date="2020" name="Cell">
        <title>Large-Scale Comparative Analyses of Tick Genomes Elucidate Their Genetic Diversity and Vector Capacities.</title>
        <authorList>
            <consortium name="Tick Genome and Microbiome Consortium (TIGMIC)"/>
            <person name="Jia N."/>
            <person name="Wang J."/>
            <person name="Shi W."/>
            <person name="Du L."/>
            <person name="Sun Y."/>
            <person name="Zhan W."/>
            <person name="Jiang J.F."/>
            <person name="Wang Q."/>
            <person name="Zhang B."/>
            <person name="Ji P."/>
            <person name="Bell-Sakyi L."/>
            <person name="Cui X.M."/>
            <person name="Yuan T.T."/>
            <person name="Jiang B.G."/>
            <person name="Yang W.F."/>
            <person name="Lam T.T."/>
            <person name="Chang Q.C."/>
            <person name="Ding S.J."/>
            <person name="Wang X.J."/>
            <person name="Zhu J.G."/>
            <person name="Ruan X.D."/>
            <person name="Zhao L."/>
            <person name="Wei J.T."/>
            <person name="Ye R.Z."/>
            <person name="Que T.C."/>
            <person name="Du C.H."/>
            <person name="Zhou Y.H."/>
            <person name="Cheng J.X."/>
            <person name="Dai P.F."/>
            <person name="Guo W.B."/>
            <person name="Han X.H."/>
            <person name="Huang E.J."/>
            <person name="Li L.F."/>
            <person name="Wei W."/>
            <person name="Gao Y.C."/>
            <person name="Liu J.Z."/>
            <person name="Shao H.Z."/>
            <person name="Wang X."/>
            <person name="Wang C.C."/>
            <person name="Yang T.C."/>
            <person name="Huo Q.B."/>
            <person name="Li W."/>
            <person name="Chen H.Y."/>
            <person name="Chen S.E."/>
            <person name="Zhou L.G."/>
            <person name="Ni X.B."/>
            <person name="Tian J.H."/>
            <person name="Sheng Y."/>
            <person name="Liu T."/>
            <person name="Pan Y.S."/>
            <person name="Xia L.Y."/>
            <person name="Li J."/>
            <person name="Zhao F."/>
            <person name="Cao W.C."/>
        </authorList>
    </citation>
    <scope>NUCLEOTIDE SEQUENCE [LARGE SCALE GENOMIC DNA]</scope>
    <source>
        <strain evidence="3">HaeL-2018</strain>
    </source>
</reference>
<feature type="region of interest" description="Disordered" evidence="1">
    <location>
        <begin position="116"/>
        <end position="146"/>
    </location>
</feature>
<gene>
    <name evidence="3" type="ORF">HPB48_021682</name>
</gene>
<evidence type="ECO:0000313" key="4">
    <source>
        <dbReference type="Proteomes" id="UP000821853"/>
    </source>
</evidence>
<dbReference type="EMBL" id="JABSTR010000004">
    <property type="protein sequence ID" value="KAH9368015.1"/>
    <property type="molecule type" value="Genomic_DNA"/>
</dbReference>
<comment type="caution">
    <text evidence="3">The sequence shown here is derived from an EMBL/GenBank/DDBJ whole genome shotgun (WGS) entry which is preliminary data.</text>
</comment>
<proteinExistence type="predicted"/>
<sequence length="146" mass="17022">MTFVEFRLQSVNLTNLKNWRSHSVHFFLSFQRQYFPSFRLALAAVLLIWYLAVPSSAGVILTGVAPNYEPEQPTFMYTNFGVIFGTRDFMKQFQFHSATDDFNHRHKDLIGTSGRIRENVTPYQGDPKRATRYTAGVNHNEQNRKR</sequence>
<dbReference type="OrthoDB" id="6495562at2759"/>
<name>A0A9J6FZ45_HAELO</name>
<accession>A0A9J6FZ45</accession>
<evidence type="ECO:0000256" key="2">
    <source>
        <dbReference type="SAM" id="Phobius"/>
    </source>
</evidence>
<dbReference type="VEuPathDB" id="VectorBase:HLOH_047518"/>
<feature type="transmembrane region" description="Helical" evidence="2">
    <location>
        <begin position="40"/>
        <end position="65"/>
    </location>
</feature>
<keyword evidence="2" id="KW-0812">Transmembrane</keyword>
<evidence type="ECO:0000256" key="1">
    <source>
        <dbReference type="SAM" id="MobiDB-lite"/>
    </source>
</evidence>
<evidence type="ECO:0000313" key="3">
    <source>
        <dbReference type="EMBL" id="KAH9368015.1"/>
    </source>
</evidence>